<comment type="caution">
    <text evidence="1">The sequence shown here is derived from an EMBL/GenBank/DDBJ whole genome shotgun (WGS) entry which is preliminary data.</text>
</comment>
<feature type="non-terminal residue" evidence="1">
    <location>
        <position position="1"/>
    </location>
</feature>
<accession>A0ACA9RPN4</accession>
<organism evidence="1 2">
    <name type="scientific">Racocetra persica</name>
    <dbReference type="NCBI Taxonomy" id="160502"/>
    <lineage>
        <taxon>Eukaryota</taxon>
        <taxon>Fungi</taxon>
        <taxon>Fungi incertae sedis</taxon>
        <taxon>Mucoromycota</taxon>
        <taxon>Glomeromycotina</taxon>
        <taxon>Glomeromycetes</taxon>
        <taxon>Diversisporales</taxon>
        <taxon>Gigasporaceae</taxon>
        <taxon>Racocetra</taxon>
    </lineage>
</organism>
<gene>
    <name evidence="1" type="ORF">RPERSI_LOCUS21056</name>
</gene>
<protein>
    <submittedName>
        <fullName evidence="1">3307_t:CDS:1</fullName>
    </submittedName>
</protein>
<keyword evidence="2" id="KW-1185">Reference proteome</keyword>
<evidence type="ECO:0000313" key="1">
    <source>
        <dbReference type="EMBL" id="CAG8801140.1"/>
    </source>
</evidence>
<reference evidence="1" key="1">
    <citation type="submission" date="2021-06" db="EMBL/GenBank/DDBJ databases">
        <authorList>
            <person name="Kallberg Y."/>
            <person name="Tangrot J."/>
            <person name="Rosling A."/>
        </authorList>
    </citation>
    <scope>NUCLEOTIDE SEQUENCE</scope>
    <source>
        <strain evidence="1">MA461A</strain>
    </source>
</reference>
<name>A0ACA9RPN4_9GLOM</name>
<evidence type="ECO:0000313" key="2">
    <source>
        <dbReference type="Proteomes" id="UP000789920"/>
    </source>
</evidence>
<sequence length="179" mass="21415">QAIEKYAIVYYDKDYHSAEKEDKTTSLLDTLSDGGEQQIEQQIQQEEIKIKVNKYFSRLEFHEELIIRLFFGIEPKEPDLEDQIIRLATEEKVKELKKIKKRKIPSDEAGKVYPLLEKYRKFLAVSRQKEEVIQEFMQLEFWEYFHEFPEFSLKPESSRRGGTKKTKLTEAKQTTEQEK</sequence>
<proteinExistence type="predicted"/>
<dbReference type="EMBL" id="CAJVQC010060786">
    <property type="protein sequence ID" value="CAG8801140.1"/>
    <property type="molecule type" value="Genomic_DNA"/>
</dbReference>
<dbReference type="Proteomes" id="UP000789920">
    <property type="component" value="Unassembled WGS sequence"/>
</dbReference>